<evidence type="ECO:0000313" key="3">
    <source>
        <dbReference type="Proteomes" id="UP001221757"/>
    </source>
</evidence>
<keyword evidence="3" id="KW-1185">Reference proteome</keyword>
<feature type="region of interest" description="Disordered" evidence="1">
    <location>
        <begin position="38"/>
        <end position="88"/>
    </location>
</feature>
<gene>
    <name evidence="2" type="ORF">B0H17DRAFT_1103443</name>
</gene>
<protein>
    <submittedName>
        <fullName evidence="2">Uncharacterized protein</fullName>
    </submittedName>
</protein>
<dbReference type="AlphaFoldDB" id="A0AAD7CDF5"/>
<reference evidence="2" key="1">
    <citation type="submission" date="2023-03" db="EMBL/GenBank/DDBJ databases">
        <title>Massive genome expansion in bonnet fungi (Mycena s.s.) driven by repeated elements and novel gene families across ecological guilds.</title>
        <authorList>
            <consortium name="Lawrence Berkeley National Laboratory"/>
            <person name="Harder C.B."/>
            <person name="Miyauchi S."/>
            <person name="Viragh M."/>
            <person name="Kuo A."/>
            <person name="Thoen E."/>
            <person name="Andreopoulos B."/>
            <person name="Lu D."/>
            <person name="Skrede I."/>
            <person name="Drula E."/>
            <person name="Henrissat B."/>
            <person name="Morin E."/>
            <person name="Kohler A."/>
            <person name="Barry K."/>
            <person name="LaButti K."/>
            <person name="Morin E."/>
            <person name="Salamov A."/>
            <person name="Lipzen A."/>
            <person name="Mereny Z."/>
            <person name="Hegedus B."/>
            <person name="Baldrian P."/>
            <person name="Stursova M."/>
            <person name="Weitz H."/>
            <person name="Taylor A."/>
            <person name="Grigoriev I.V."/>
            <person name="Nagy L.G."/>
            <person name="Martin F."/>
            <person name="Kauserud H."/>
        </authorList>
    </citation>
    <scope>NUCLEOTIDE SEQUENCE</scope>
    <source>
        <strain evidence="2">CBHHK067</strain>
    </source>
</reference>
<organism evidence="2 3">
    <name type="scientific">Mycena rosella</name>
    <name type="common">Pink bonnet</name>
    <name type="synonym">Agaricus rosellus</name>
    <dbReference type="NCBI Taxonomy" id="1033263"/>
    <lineage>
        <taxon>Eukaryota</taxon>
        <taxon>Fungi</taxon>
        <taxon>Dikarya</taxon>
        <taxon>Basidiomycota</taxon>
        <taxon>Agaricomycotina</taxon>
        <taxon>Agaricomycetes</taxon>
        <taxon>Agaricomycetidae</taxon>
        <taxon>Agaricales</taxon>
        <taxon>Marasmiineae</taxon>
        <taxon>Mycenaceae</taxon>
        <taxon>Mycena</taxon>
    </lineage>
</organism>
<evidence type="ECO:0000256" key="1">
    <source>
        <dbReference type="SAM" id="MobiDB-lite"/>
    </source>
</evidence>
<evidence type="ECO:0000313" key="2">
    <source>
        <dbReference type="EMBL" id="KAJ7646187.1"/>
    </source>
</evidence>
<accession>A0AAD7CDF5</accession>
<comment type="caution">
    <text evidence="2">The sequence shown here is derived from an EMBL/GenBank/DDBJ whole genome shotgun (WGS) entry which is preliminary data.</text>
</comment>
<name>A0AAD7CDF5_MYCRO</name>
<feature type="region of interest" description="Disordered" evidence="1">
    <location>
        <begin position="132"/>
        <end position="160"/>
    </location>
</feature>
<feature type="compositionally biased region" description="Basic and acidic residues" evidence="1">
    <location>
        <begin position="135"/>
        <end position="146"/>
    </location>
</feature>
<feature type="non-terminal residue" evidence="2">
    <location>
        <position position="1"/>
    </location>
</feature>
<dbReference type="Proteomes" id="UP001221757">
    <property type="component" value="Unassembled WGS sequence"/>
</dbReference>
<sequence>PGSSQFQQTSAESFEASLMAGGYGVYKTTEWIRQPQFTGEFAAPPGPSKPPVFKKIEVAPPLTEKQRRKKQRLDKFRNGGSGPPQRLFVGEVRGIGRVILDETPQNGLYTDATALAAARRPAEERRRKKAAADFAARERERKEREMTTFPTQPNWPDDDFPWRLREERRVQLQKEDRELRMRYIEDFFAQDTDDEDLEDAVERALLEREVQLTVCILFSINDFAAFQEPLRLIFPFVCVATGLQLSTLETLLK</sequence>
<dbReference type="EMBL" id="JARKIE010000386">
    <property type="protein sequence ID" value="KAJ7646187.1"/>
    <property type="molecule type" value="Genomic_DNA"/>
</dbReference>
<proteinExistence type="predicted"/>